<evidence type="ECO:0000256" key="2">
    <source>
        <dbReference type="SAM" id="Phobius"/>
    </source>
</evidence>
<evidence type="ECO:0000313" key="4">
    <source>
        <dbReference type="Proteomes" id="UP000016922"/>
    </source>
</evidence>
<dbReference type="GeneID" id="19463894"/>
<dbReference type="RefSeq" id="XP_008085407.1">
    <property type="nucleotide sequence ID" value="XM_008087216.1"/>
</dbReference>
<protein>
    <submittedName>
        <fullName evidence="3">Uncharacterized protein</fullName>
    </submittedName>
</protein>
<feature type="compositionally biased region" description="Low complexity" evidence="1">
    <location>
        <begin position="15"/>
        <end position="30"/>
    </location>
</feature>
<proteinExistence type="predicted"/>
<feature type="region of interest" description="Disordered" evidence="1">
    <location>
        <begin position="1"/>
        <end position="57"/>
    </location>
</feature>
<feature type="transmembrane region" description="Helical" evidence="2">
    <location>
        <begin position="67"/>
        <end position="88"/>
    </location>
</feature>
<gene>
    <name evidence="3" type="ORF">GLAREA_04839</name>
</gene>
<dbReference type="EMBL" id="KE145369">
    <property type="protein sequence ID" value="EPE28048.1"/>
    <property type="molecule type" value="Genomic_DNA"/>
</dbReference>
<reference evidence="3 4" key="1">
    <citation type="journal article" date="2013" name="BMC Genomics">
        <title>Genomics-driven discovery of the pneumocandin biosynthetic gene cluster in the fungus Glarea lozoyensis.</title>
        <authorList>
            <person name="Chen L."/>
            <person name="Yue Q."/>
            <person name="Zhang X."/>
            <person name="Xiang M."/>
            <person name="Wang C."/>
            <person name="Li S."/>
            <person name="Che Y."/>
            <person name="Ortiz-Lopez F.J."/>
            <person name="Bills G.F."/>
            <person name="Liu X."/>
            <person name="An Z."/>
        </authorList>
    </citation>
    <scope>NUCLEOTIDE SEQUENCE [LARGE SCALE GENOMIC DNA]</scope>
    <source>
        <strain evidence="4">ATCC 20868 / MF5171</strain>
    </source>
</reference>
<dbReference type="AlphaFoldDB" id="S3DNJ5"/>
<organism evidence="3 4">
    <name type="scientific">Glarea lozoyensis (strain ATCC 20868 / MF5171)</name>
    <dbReference type="NCBI Taxonomy" id="1116229"/>
    <lineage>
        <taxon>Eukaryota</taxon>
        <taxon>Fungi</taxon>
        <taxon>Dikarya</taxon>
        <taxon>Ascomycota</taxon>
        <taxon>Pezizomycotina</taxon>
        <taxon>Leotiomycetes</taxon>
        <taxon>Helotiales</taxon>
        <taxon>Helotiaceae</taxon>
        <taxon>Glarea</taxon>
    </lineage>
</organism>
<keyword evidence="2" id="KW-0472">Membrane</keyword>
<accession>S3DNJ5</accession>
<keyword evidence="4" id="KW-1185">Reference proteome</keyword>
<dbReference type="HOGENOM" id="CLU_662304_0_0_1"/>
<dbReference type="KEGG" id="glz:GLAREA_04839"/>
<keyword evidence="2" id="KW-0812">Transmembrane</keyword>
<evidence type="ECO:0000256" key="1">
    <source>
        <dbReference type="SAM" id="MobiDB-lite"/>
    </source>
</evidence>
<name>S3DNJ5_GLAL2</name>
<dbReference type="Proteomes" id="UP000016922">
    <property type="component" value="Unassembled WGS sequence"/>
</dbReference>
<evidence type="ECO:0000313" key="3">
    <source>
        <dbReference type="EMBL" id="EPE28048.1"/>
    </source>
</evidence>
<sequence length="415" mass="45976">MADFGETSTRELRKASTASGRASTSSRRFSQNGFPQRRKSLPGSPTLVRRNSSAPTTSTPALTFKTFLYSSAIAFFVIVFLFVTRPYLPTSIPLGQPGAFNVSDPGALVKEFASLLSDDEIQFNFSAKLEPNQIGLSPSGTGALKKLANVPVWAQKELPSLFRHADVLGDAARATNTKVQNVVNRIPEALAQNVVVDTRIIAKKIASKAGKLSSTLGGAENEELGQEFSAYIKSLQILLENSFEINIAYASLDQLRRTCQNFIKETQRQDIKARSQIWKPSPEVQAWRDTLSNHSKDLADYDRNVLAVINYFDGVQTNANIIKHKITSALRELEKQEPGERLPLSQRAAIAESLQYAAGDLHLVVAHNKKQRDSFFREQWLARKKAEVGKGYNGFFGFFKKKPVTVVAEKPVEEL</sequence>
<keyword evidence="2" id="KW-1133">Transmembrane helix</keyword>